<keyword evidence="1" id="KW-0479">Metal-binding</keyword>
<keyword evidence="3" id="KW-0695">RNA-directed DNA polymerase</keyword>
<protein>
    <submittedName>
        <fullName evidence="3">Reverse transcriptase domain-containing protein</fullName>
    </submittedName>
</protein>
<dbReference type="GO" id="GO:0003964">
    <property type="term" value="F:RNA-directed DNA polymerase activity"/>
    <property type="evidence" value="ECO:0007669"/>
    <property type="project" value="UniProtKB-KW"/>
</dbReference>
<dbReference type="InterPro" id="IPR001878">
    <property type="entry name" value="Znf_CCHC"/>
</dbReference>
<gene>
    <name evidence="3" type="ORF">Tco_0858598</name>
</gene>
<evidence type="ECO:0000256" key="1">
    <source>
        <dbReference type="PROSITE-ProRule" id="PRU00047"/>
    </source>
</evidence>
<accession>A0ABQ5B9K4</accession>
<dbReference type="PROSITE" id="PS50158">
    <property type="entry name" value="ZF_CCHC"/>
    <property type="match status" value="1"/>
</dbReference>
<evidence type="ECO:0000259" key="2">
    <source>
        <dbReference type="PROSITE" id="PS50158"/>
    </source>
</evidence>
<feature type="domain" description="CCHC-type" evidence="2">
    <location>
        <begin position="124"/>
        <end position="139"/>
    </location>
</feature>
<organism evidence="3 4">
    <name type="scientific">Tanacetum coccineum</name>
    <dbReference type="NCBI Taxonomy" id="301880"/>
    <lineage>
        <taxon>Eukaryota</taxon>
        <taxon>Viridiplantae</taxon>
        <taxon>Streptophyta</taxon>
        <taxon>Embryophyta</taxon>
        <taxon>Tracheophyta</taxon>
        <taxon>Spermatophyta</taxon>
        <taxon>Magnoliopsida</taxon>
        <taxon>eudicotyledons</taxon>
        <taxon>Gunneridae</taxon>
        <taxon>Pentapetalae</taxon>
        <taxon>asterids</taxon>
        <taxon>campanulids</taxon>
        <taxon>Asterales</taxon>
        <taxon>Asteraceae</taxon>
        <taxon>Asteroideae</taxon>
        <taxon>Anthemideae</taxon>
        <taxon>Anthemidinae</taxon>
        <taxon>Tanacetum</taxon>
    </lineage>
</organism>
<name>A0ABQ5B9K4_9ASTR</name>
<comment type="caution">
    <text evidence="3">The sequence shown here is derived from an EMBL/GenBank/DDBJ whole genome shotgun (WGS) entry which is preliminary data.</text>
</comment>
<keyword evidence="1" id="KW-0862">Zinc</keyword>
<proteinExistence type="predicted"/>
<keyword evidence="3" id="KW-0548">Nucleotidyltransferase</keyword>
<dbReference type="Proteomes" id="UP001151760">
    <property type="component" value="Unassembled WGS sequence"/>
</dbReference>
<keyword evidence="3" id="KW-0808">Transferase</keyword>
<reference evidence="3" key="2">
    <citation type="submission" date="2022-01" db="EMBL/GenBank/DDBJ databases">
        <authorList>
            <person name="Yamashiro T."/>
            <person name="Shiraishi A."/>
            <person name="Satake H."/>
            <person name="Nakayama K."/>
        </authorList>
    </citation>
    <scope>NUCLEOTIDE SEQUENCE</scope>
</reference>
<evidence type="ECO:0000313" key="4">
    <source>
        <dbReference type="Proteomes" id="UP001151760"/>
    </source>
</evidence>
<evidence type="ECO:0000313" key="3">
    <source>
        <dbReference type="EMBL" id="GJT11556.1"/>
    </source>
</evidence>
<sequence>MTTPFTISPPISLSPPSAERRLTRCCFDLVEWSDKNLRSRAYAMTGKYSRKKDTDNIVPQKQPWSPATTLQEAECRQGLQYGDRRKEAVWGNLLPNSPSANLSPQWPSTQKCHKETKCSKGNGCFDVGAPGHFKRDCPKLKNKDGGNCKCKKAGCMHWGMQRREGIHRETWIPMLLRISAKKEEDKSEGKRIKDVPIVRDFLEVFPEDFLGLPPALPVEFQIDLISWSRTRSSSTLSIGSIPEMKNYQNNY</sequence>
<reference evidence="3" key="1">
    <citation type="journal article" date="2022" name="Int. J. Mol. Sci.">
        <title>Draft Genome of Tanacetum Coccineum: Genomic Comparison of Closely Related Tanacetum-Family Plants.</title>
        <authorList>
            <person name="Yamashiro T."/>
            <person name="Shiraishi A."/>
            <person name="Nakayama K."/>
            <person name="Satake H."/>
        </authorList>
    </citation>
    <scope>NUCLEOTIDE SEQUENCE</scope>
</reference>
<keyword evidence="4" id="KW-1185">Reference proteome</keyword>
<dbReference type="EMBL" id="BQNB010013076">
    <property type="protein sequence ID" value="GJT11556.1"/>
    <property type="molecule type" value="Genomic_DNA"/>
</dbReference>
<keyword evidence="1" id="KW-0863">Zinc-finger</keyword>